<dbReference type="Pfam" id="PF01753">
    <property type="entry name" value="zf-MYND"/>
    <property type="match status" value="1"/>
</dbReference>
<sequence length="235" mass="26018">MLKGSCKTCGKADVKLNKCGRCLRVSYCSKTCQTQDWTSHKPTCRPKRKITFIKDPIIVPAAANLPDSEKATVIYQLVFGNLPNTTASECIYSFLIIPKSDSIIFQHFLAPDAGVRGKLSLYGDFAYHSLYHIFGPTSKLCVGCGTPTRLFREDPDPGVPVYKANNTQIQNRVIDVPSIWDFRIPACSRIECRGVSMRIGLQPEADEQLVEDLSRDLGGRLLDAYLEGLSGGRLV</sequence>
<feature type="domain" description="MYND-type" evidence="5">
    <location>
        <begin position="6"/>
        <end position="44"/>
    </location>
</feature>
<dbReference type="PROSITE" id="PS50865">
    <property type="entry name" value="ZF_MYND_2"/>
    <property type="match status" value="1"/>
</dbReference>
<gene>
    <name evidence="6" type="ORF">BJ508DRAFT_325759</name>
</gene>
<accession>A0A3N4I9U2</accession>
<dbReference type="Gene3D" id="6.10.140.2220">
    <property type="match status" value="1"/>
</dbReference>
<dbReference type="GO" id="GO:0008270">
    <property type="term" value="F:zinc ion binding"/>
    <property type="evidence" value="ECO:0007669"/>
    <property type="project" value="UniProtKB-KW"/>
</dbReference>
<keyword evidence="2 4" id="KW-0863">Zinc-finger</keyword>
<dbReference type="SUPFAM" id="SSF144232">
    <property type="entry name" value="HIT/MYND zinc finger-like"/>
    <property type="match status" value="1"/>
</dbReference>
<dbReference type="EMBL" id="ML119673">
    <property type="protein sequence ID" value="RPA82226.1"/>
    <property type="molecule type" value="Genomic_DNA"/>
</dbReference>
<name>A0A3N4I9U2_ASCIM</name>
<evidence type="ECO:0000256" key="4">
    <source>
        <dbReference type="PROSITE-ProRule" id="PRU00134"/>
    </source>
</evidence>
<evidence type="ECO:0000313" key="6">
    <source>
        <dbReference type="EMBL" id="RPA82226.1"/>
    </source>
</evidence>
<protein>
    <recommendedName>
        <fullName evidence="5">MYND-type domain-containing protein</fullName>
    </recommendedName>
</protein>
<dbReference type="PROSITE" id="PS01360">
    <property type="entry name" value="ZF_MYND_1"/>
    <property type="match status" value="1"/>
</dbReference>
<reference evidence="6 7" key="1">
    <citation type="journal article" date="2018" name="Nat. Ecol. Evol.">
        <title>Pezizomycetes genomes reveal the molecular basis of ectomycorrhizal truffle lifestyle.</title>
        <authorList>
            <person name="Murat C."/>
            <person name="Payen T."/>
            <person name="Noel B."/>
            <person name="Kuo A."/>
            <person name="Morin E."/>
            <person name="Chen J."/>
            <person name="Kohler A."/>
            <person name="Krizsan K."/>
            <person name="Balestrini R."/>
            <person name="Da Silva C."/>
            <person name="Montanini B."/>
            <person name="Hainaut M."/>
            <person name="Levati E."/>
            <person name="Barry K.W."/>
            <person name="Belfiori B."/>
            <person name="Cichocki N."/>
            <person name="Clum A."/>
            <person name="Dockter R.B."/>
            <person name="Fauchery L."/>
            <person name="Guy J."/>
            <person name="Iotti M."/>
            <person name="Le Tacon F."/>
            <person name="Lindquist E.A."/>
            <person name="Lipzen A."/>
            <person name="Malagnac F."/>
            <person name="Mello A."/>
            <person name="Molinier V."/>
            <person name="Miyauchi S."/>
            <person name="Poulain J."/>
            <person name="Riccioni C."/>
            <person name="Rubini A."/>
            <person name="Sitrit Y."/>
            <person name="Splivallo R."/>
            <person name="Traeger S."/>
            <person name="Wang M."/>
            <person name="Zifcakova L."/>
            <person name="Wipf D."/>
            <person name="Zambonelli A."/>
            <person name="Paolocci F."/>
            <person name="Nowrousian M."/>
            <person name="Ottonello S."/>
            <person name="Baldrian P."/>
            <person name="Spatafora J.W."/>
            <person name="Henrissat B."/>
            <person name="Nagy L.G."/>
            <person name="Aury J.M."/>
            <person name="Wincker P."/>
            <person name="Grigoriev I.V."/>
            <person name="Bonfante P."/>
            <person name="Martin F.M."/>
        </authorList>
    </citation>
    <scope>NUCLEOTIDE SEQUENCE [LARGE SCALE GENOMIC DNA]</scope>
    <source>
        <strain evidence="6 7">RN42</strain>
    </source>
</reference>
<keyword evidence="1" id="KW-0479">Metal-binding</keyword>
<evidence type="ECO:0000256" key="3">
    <source>
        <dbReference type="ARBA" id="ARBA00022833"/>
    </source>
</evidence>
<evidence type="ECO:0000256" key="2">
    <source>
        <dbReference type="ARBA" id="ARBA00022771"/>
    </source>
</evidence>
<dbReference type="OrthoDB" id="432970at2759"/>
<organism evidence="6 7">
    <name type="scientific">Ascobolus immersus RN42</name>
    <dbReference type="NCBI Taxonomy" id="1160509"/>
    <lineage>
        <taxon>Eukaryota</taxon>
        <taxon>Fungi</taxon>
        <taxon>Dikarya</taxon>
        <taxon>Ascomycota</taxon>
        <taxon>Pezizomycotina</taxon>
        <taxon>Pezizomycetes</taxon>
        <taxon>Pezizales</taxon>
        <taxon>Ascobolaceae</taxon>
        <taxon>Ascobolus</taxon>
    </lineage>
</organism>
<keyword evidence="7" id="KW-1185">Reference proteome</keyword>
<evidence type="ECO:0000259" key="5">
    <source>
        <dbReference type="PROSITE" id="PS50865"/>
    </source>
</evidence>
<dbReference type="AlphaFoldDB" id="A0A3N4I9U2"/>
<dbReference type="Proteomes" id="UP000275078">
    <property type="component" value="Unassembled WGS sequence"/>
</dbReference>
<keyword evidence="3" id="KW-0862">Zinc</keyword>
<evidence type="ECO:0000313" key="7">
    <source>
        <dbReference type="Proteomes" id="UP000275078"/>
    </source>
</evidence>
<proteinExistence type="predicted"/>
<dbReference type="InterPro" id="IPR002893">
    <property type="entry name" value="Znf_MYND"/>
</dbReference>
<evidence type="ECO:0000256" key="1">
    <source>
        <dbReference type="ARBA" id="ARBA00022723"/>
    </source>
</evidence>